<sequence length="181" mass="19777">MEKLRDWLHDTTDILLALIIVVVMSGVVFLNLGDWFEVGPTVTAAEYPQTVTTNPNDDASNPEEDPIIGDAVEIVEETPEAEGETDEEAADANQPEEEQQQEESTPPVTVVEVKRITIPDGTFGAGIANILKENGLIENPTEFVRTAENMNLATRLNSGTFDIPTDSSLEEIVRIIARVSN</sequence>
<keyword evidence="2" id="KW-0812">Transmembrane</keyword>
<keyword evidence="2" id="KW-0472">Membrane</keyword>
<dbReference type="Proteomes" id="UP000465601">
    <property type="component" value="Unassembled WGS sequence"/>
</dbReference>
<keyword evidence="2" id="KW-1133">Transmembrane helix</keyword>
<evidence type="ECO:0000313" key="3">
    <source>
        <dbReference type="EMBL" id="KAB3525447.1"/>
    </source>
</evidence>
<name>A0A833M6U6_9FIRM</name>
<evidence type="ECO:0000256" key="1">
    <source>
        <dbReference type="SAM" id="MobiDB-lite"/>
    </source>
</evidence>
<feature type="compositionally biased region" description="Acidic residues" evidence="1">
    <location>
        <begin position="76"/>
        <end position="101"/>
    </location>
</feature>
<proteinExistence type="predicted"/>
<evidence type="ECO:0000256" key="2">
    <source>
        <dbReference type="SAM" id="Phobius"/>
    </source>
</evidence>
<accession>A0A833M6U6</accession>
<comment type="caution">
    <text evidence="3">The sequence shown here is derived from an EMBL/GenBank/DDBJ whole genome shotgun (WGS) entry which is preliminary data.</text>
</comment>
<organism evidence="3 4">
    <name type="scientific">Alkaliphilus serpentinus</name>
    <dbReference type="NCBI Taxonomy" id="1482731"/>
    <lineage>
        <taxon>Bacteria</taxon>
        <taxon>Bacillati</taxon>
        <taxon>Bacillota</taxon>
        <taxon>Clostridia</taxon>
        <taxon>Peptostreptococcales</taxon>
        <taxon>Natronincolaceae</taxon>
        <taxon>Alkaliphilus</taxon>
    </lineage>
</organism>
<dbReference type="RefSeq" id="WP_151867215.1">
    <property type="nucleotide sequence ID" value="NZ_WBZB01000067.1"/>
</dbReference>
<dbReference type="Gene3D" id="3.30.1490.480">
    <property type="entry name" value="Endolytic murein transglycosylase"/>
    <property type="match status" value="1"/>
</dbReference>
<gene>
    <name evidence="3" type="ORF">F8153_15275</name>
</gene>
<dbReference type="AlphaFoldDB" id="A0A833M6U6"/>
<protein>
    <submittedName>
        <fullName evidence="3">Endolytic transglycosylase MltG</fullName>
    </submittedName>
</protein>
<evidence type="ECO:0000313" key="4">
    <source>
        <dbReference type="Proteomes" id="UP000465601"/>
    </source>
</evidence>
<dbReference type="OrthoDB" id="1708369at2"/>
<feature type="region of interest" description="Disordered" evidence="1">
    <location>
        <begin position="76"/>
        <end position="108"/>
    </location>
</feature>
<keyword evidence="4" id="KW-1185">Reference proteome</keyword>
<feature type="transmembrane region" description="Helical" evidence="2">
    <location>
        <begin position="14"/>
        <end position="32"/>
    </location>
</feature>
<dbReference type="EMBL" id="WBZB01000067">
    <property type="protein sequence ID" value="KAB3525447.1"/>
    <property type="molecule type" value="Genomic_DNA"/>
</dbReference>
<reference evidence="3 4" key="1">
    <citation type="submission" date="2019-10" db="EMBL/GenBank/DDBJ databases">
        <title>Alkaliphilus serpentinus sp. nov. and Alkaliphilus pronyensis sp. nov., two novel anaerobic alkaliphilic species isolated from the serpentinized-hosted hydrothermal field of the Prony Bay (New Caledonia).</title>
        <authorList>
            <person name="Postec A."/>
        </authorList>
    </citation>
    <scope>NUCLEOTIDE SEQUENCE [LARGE SCALE GENOMIC DNA]</scope>
    <source>
        <strain evidence="3 4">LacT</strain>
    </source>
</reference>